<evidence type="ECO:0000256" key="8">
    <source>
        <dbReference type="PROSITE-ProRule" id="PRU10141"/>
    </source>
</evidence>
<dbReference type="InterPro" id="IPR000719">
    <property type="entry name" value="Prot_kinase_dom"/>
</dbReference>
<dbReference type="Gene3D" id="2.130.10.10">
    <property type="entry name" value="YVTN repeat-like/Quinoprotein amine dehydrogenase"/>
    <property type="match status" value="1"/>
</dbReference>
<dbReference type="CDD" id="cd14087">
    <property type="entry name" value="STKc_PSKH1"/>
    <property type="match status" value="1"/>
</dbReference>
<dbReference type="Gene3D" id="1.10.510.10">
    <property type="entry name" value="Transferase(Phosphotransferase) domain 1"/>
    <property type="match status" value="1"/>
</dbReference>
<evidence type="ECO:0000256" key="7">
    <source>
        <dbReference type="PROSITE-ProRule" id="PRU00221"/>
    </source>
</evidence>
<dbReference type="PROSITE" id="PS50082">
    <property type="entry name" value="WD_REPEATS_2"/>
    <property type="match status" value="1"/>
</dbReference>
<feature type="region of interest" description="Disordered" evidence="10">
    <location>
        <begin position="85"/>
        <end position="113"/>
    </location>
</feature>
<name>A0A8B6BXZ5_MYTGA</name>
<feature type="repeat" description="WD" evidence="7">
    <location>
        <begin position="46"/>
        <end position="76"/>
    </location>
</feature>
<dbReference type="SMART" id="SM00320">
    <property type="entry name" value="WD40"/>
    <property type="match status" value="1"/>
</dbReference>
<keyword evidence="2 9" id="KW-0723">Serine/threonine-protein kinase</keyword>
<feature type="region of interest" description="Disordered" evidence="10">
    <location>
        <begin position="402"/>
        <end position="461"/>
    </location>
</feature>
<keyword evidence="7" id="KW-0853">WD repeat</keyword>
<keyword evidence="13" id="KW-1185">Reference proteome</keyword>
<keyword evidence="5 12" id="KW-0418">Kinase</keyword>
<comment type="similarity">
    <text evidence="9">Belongs to the protein kinase superfamily.</text>
</comment>
<keyword evidence="4 8" id="KW-0547">Nucleotide-binding</keyword>
<dbReference type="Proteomes" id="UP000596742">
    <property type="component" value="Unassembled WGS sequence"/>
</dbReference>
<evidence type="ECO:0000256" key="4">
    <source>
        <dbReference type="ARBA" id="ARBA00022741"/>
    </source>
</evidence>
<keyword evidence="6 8" id="KW-0067">ATP-binding</keyword>
<dbReference type="InterPro" id="IPR015943">
    <property type="entry name" value="WD40/YVTN_repeat-like_dom_sf"/>
</dbReference>
<dbReference type="EC" id="2.7.11.1" evidence="12"/>
<evidence type="ECO:0000313" key="13">
    <source>
        <dbReference type="Proteomes" id="UP000596742"/>
    </source>
</evidence>
<evidence type="ECO:0000256" key="6">
    <source>
        <dbReference type="ARBA" id="ARBA00022840"/>
    </source>
</evidence>
<evidence type="ECO:0000256" key="5">
    <source>
        <dbReference type="ARBA" id="ARBA00022777"/>
    </source>
</evidence>
<dbReference type="InterPro" id="IPR017441">
    <property type="entry name" value="Protein_kinase_ATP_BS"/>
</dbReference>
<dbReference type="InterPro" id="IPR008271">
    <property type="entry name" value="Ser/Thr_kinase_AS"/>
</dbReference>
<dbReference type="SUPFAM" id="SSF50978">
    <property type="entry name" value="WD40 repeat-like"/>
    <property type="match status" value="1"/>
</dbReference>
<dbReference type="SUPFAM" id="SSF56112">
    <property type="entry name" value="Protein kinase-like (PK-like)"/>
    <property type="match status" value="1"/>
</dbReference>
<feature type="binding site" evidence="8">
    <location>
        <position position="157"/>
    </location>
    <ligand>
        <name>ATP</name>
        <dbReference type="ChEBI" id="CHEBI:30616"/>
    </ligand>
</feature>
<evidence type="ECO:0000313" key="12">
    <source>
        <dbReference type="EMBL" id="VDH97564.1"/>
    </source>
</evidence>
<gene>
    <name evidence="12" type="ORF">MGAL_10B088711</name>
</gene>
<reference evidence="12" key="1">
    <citation type="submission" date="2018-11" db="EMBL/GenBank/DDBJ databases">
        <authorList>
            <person name="Alioto T."/>
            <person name="Alioto T."/>
        </authorList>
    </citation>
    <scope>NUCLEOTIDE SEQUENCE</scope>
</reference>
<keyword evidence="3 12" id="KW-0808">Transferase</keyword>
<dbReference type="GO" id="GO:0005776">
    <property type="term" value="C:autophagosome"/>
    <property type="evidence" value="ECO:0007669"/>
    <property type="project" value="UniProtKB-SubCell"/>
</dbReference>
<dbReference type="SMART" id="SM00220">
    <property type="entry name" value="S_TKc"/>
    <property type="match status" value="1"/>
</dbReference>
<evidence type="ECO:0000256" key="2">
    <source>
        <dbReference type="ARBA" id="ARBA00022527"/>
    </source>
</evidence>
<evidence type="ECO:0000259" key="11">
    <source>
        <dbReference type="PROSITE" id="PS50011"/>
    </source>
</evidence>
<evidence type="ECO:0000256" key="1">
    <source>
        <dbReference type="ARBA" id="ARBA00004419"/>
    </source>
</evidence>
<dbReference type="OrthoDB" id="40902at2759"/>
<dbReference type="InterPro" id="IPR001680">
    <property type="entry name" value="WD40_rpt"/>
</dbReference>
<proteinExistence type="inferred from homology"/>
<dbReference type="PANTHER" id="PTHR24347">
    <property type="entry name" value="SERINE/THREONINE-PROTEIN KINASE"/>
    <property type="match status" value="1"/>
</dbReference>
<feature type="domain" description="Protein kinase" evidence="11">
    <location>
        <begin position="128"/>
        <end position="382"/>
    </location>
</feature>
<accession>A0A8B6BXZ5</accession>
<feature type="compositionally biased region" description="Basic and acidic residues" evidence="10">
    <location>
        <begin position="85"/>
        <end position="98"/>
    </location>
</feature>
<feature type="compositionally biased region" description="Basic and acidic residues" evidence="10">
    <location>
        <begin position="431"/>
        <end position="450"/>
    </location>
</feature>
<comment type="subcellular location">
    <subcellularLocation>
        <location evidence="1">Cytoplasmic vesicle</location>
        <location evidence="1">Autophagosome</location>
    </subcellularLocation>
</comment>
<feature type="compositionally biased region" description="Low complexity" evidence="10">
    <location>
        <begin position="405"/>
        <end position="430"/>
    </location>
</feature>
<evidence type="ECO:0000256" key="10">
    <source>
        <dbReference type="SAM" id="MobiDB-lite"/>
    </source>
</evidence>
<dbReference type="FunFam" id="1.10.510.10:FF:000026">
    <property type="entry name" value="Calcium/calmodulin-dependent protein kinase type 1"/>
    <property type="match status" value="1"/>
</dbReference>
<organism evidence="12 13">
    <name type="scientific">Mytilus galloprovincialis</name>
    <name type="common">Mediterranean mussel</name>
    <dbReference type="NCBI Taxonomy" id="29158"/>
    <lineage>
        <taxon>Eukaryota</taxon>
        <taxon>Metazoa</taxon>
        <taxon>Spiralia</taxon>
        <taxon>Lophotrochozoa</taxon>
        <taxon>Mollusca</taxon>
        <taxon>Bivalvia</taxon>
        <taxon>Autobranchia</taxon>
        <taxon>Pteriomorphia</taxon>
        <taxon>Mytilida</taxon>
        <taxon>Mytiloidea</taxon>
        <taxon>Mytilidae</taxon>
        <taxon>Mytilinae</taxon>
        <taxon>Mytilus</taxon>
    </lineage>
</organism>
<sequence>GKDSIEYLIDGLVVNDKLHLVAGTHNGSLRVLDVSGDSPTVVQSLTGGHSSTVRCCLWSDNMLVSGGEDSMLCLWSHRKAIPKQEPKDRIGLMERDPRGTGPPPEGERQHRKVKRYRDKFDPRVTAKYDIKALIGRGNFSKVVRVEHKNTKQPYAIKMIDRLEGKEVFESEVAVLRRVKHTYIIQLIEVFESKDKVYMVMELATGGELFDRIIAKGSFSERDATRVLKMVLEGVHYLHGLGITHRDLKPENLLYYHPGHDSKIMITDFGLSASRKGPEQFMRTTCGTPEYIAPEIIARKPYNCQVDMWAIGVITYILLSGTMPFDDENKTRLYRLILKAKYSYVGEHWREVSDLAKEFINKLLTVDPADRMIATSALTHSWLTSLASNKNLHRTISQNYLHRMSTRANSTKSAKSTKSTKSNKSNRSGRSLRSEHRRVQPEEIDELHRNPDVQADIASLGN</sequence>
<dbReference type="AlphaFoldDB" id="A0A8B6BXZ5"/>
<dbReference type="PROSITE" id="PS50011">
    <property type="entry name" value="PROTEIN_KINASE_DOM"/>
    <property type="match status" value="1"/>
</dbReference>
<dbReference type="PROSITE" id="PS00108">
    <property type="entry name" value="PROTEIN_KINASE_ST"/>
    <property type="match status" value="1"/>
</dbReference>
<dbReference type="GO" id="GO:0004674">
    <property type="term" value="F:protein serine/threonine kinase activity"/>
    <property type="evidence" value="ECO:0007669"/>
    <property type="project" value="UniProtKB-KW"/>
</dbReference>
<dbReference type="Pfam" id="PF00069">
    <property type="entry name" value="Pkinase"/>
    <property type="match status" value="1"/>
</dbReference>
<dbReference type="GO" id="GO:0005524">
    <property type="term" value="F:ATP binding"/>
    <property type="evidence" value="ECO:0007669"/>
    <property type="project" value="UniProtKB-UniRule"/>
</dbReference>
<dbReference type="PROSITE" id="PS00107">
    <property type="entry name" value="PROTEIN_KINASE_ATP"/>
    <property type="match status" value="1"/>
</dbReference>
<evidence type="ECO:0000256" key="3">
    <source>
        <dbReference type="ARBA" id="ARBA00022679"/>
    </source>
</evidence>
<dbReference type="InterPro" id="IPR011009">
    <property type="entry name" value="Kinase-like_dom_sf"/>
</dbReference>
<dbReference type="InterPro" id="IPR036322">
    <property type="entry name" value="WD40_repeat_dom_sf"/>
</dbReference>
<comment type="caution">
    <text evidence="12">The sequence shown here is derived from an EMBL/GenBank/DDBJ whole genome shotgun (WGS) entry which is preliminary data.</text>
</comment>
<evidence type="ECO:0000256" key="9">
    <source>
        <dbReference type="RuleBase" id="RU000304"/>
    </source>
</evidence>
<dbReference type="EMBL" id="UYJE01000911">
    <property type="protein sequence ID" value="VDH97564.1"/>
    <property type="molecule type" value="Genomic_DNA"/>
</dbReference>
<protein>
    <submittedName>
        <fullName evidence="12">Protein serine kinase H</fullName>
        <ecNumber evidence="12">2.7.11.1</ecNumber>
    </submittedName>
</protein>
<feature type="non-terminal residue" evidence="12">
    <location>
        <position position="1"/>
    </location>
</feature>